<protein>
    <submittedName>
        <fullName evidence="10">(thale cress) hypothetical protein</fullName>
    </submittedName>
</protein>
<keyword evidence="5" id="KW-0539">Nucleus</keyword>
<feature type="domain" description="C3HC-type" evidence="8">
    <location>
        <begin position="81"/>
        <end position="205"/>
    </location>
</feature>
<dbReference type="InterPro" id="IPR006016">
    <property type="entry name" value="UspA"/>
</dbReference>
<evidence type="ECO:0000256" key="4">
    <source>
        <dbReference type="ARBA" id="ARBA00022833"/>
    </source>
</evidence>
<evidence type="ECO:0000259" key="7">
    <source>
        <dbReference type="Pfam" id="PF00582"/>
    </source>
</evidence>
<dbReference type="AlphaFoldDB" id="A0A7G2DWB9"/>
<evidence type="ECO:0000259" key="9">
    <source>
        <dbReference type="Pfam" id="PF08600"/>
    </source>
</evidence>
<feature type="region of interest" description="Disordered" evidence="6">
    <location>
        <begin position="493"/>
        <end position="513"/>
    </location>
</feature>
<keyword evidence="2" id="KW-0479">Metal-binding</keyword>
<dbReference type="EMBL" id="LR881466">
    <property type="protein sequence ID" value="CAD5314992.1"/>
    <property type="molecule type" value="Genomic_DNA"/>
</dbReference>
<dbReference type="CDD" id="cd00293">
    <property type="entry name" value="USP-like"/>
    <property type="match status" value="1"/>
</dbReference>
<comment type="subcellular location">
    <subcellularLocation>
        <location evidence="1">Nucleus</location>
    </subcellularLocation>
</comment>
<evidence type="ECO:0000256" key="5">
    <source>
        <dbReference type="ARBA" id="ARBA00023242"/>
    </source>
</evidence>
<organism evidence="10 11">
    <name type="scientific">Arabidopsis thaliana</name>
    <name type="common">Mouse-ear cress</name>
    <dbReference type="NCBI Taxonomy" id="3702"/>
    <lineage>
        <taxon>Eukaryota</taxon>
        <taxon>Viridiplantae</taxon>
        <taxon>Streptophyta</taxon>
        <taxon>Embryophyta</taxon>
        <taxon>Tracheophyta</taxon>
        <taxon>Spermatophyta</taxon>
        <taxon>Magnoliopsida</taxon>
        <taxon>eudicotyledons</taxon>
        <taxon>Gunneridae</taxon>
        <taxon>Pentapetalae</taxon>
        <taxon>rosids</taxon>
        <taxon>malvids</taxon>
        <taxon>Brassicales</taxon>
        <taxon>Brassicaceae</taxon>
        <taxon>Camelineae</taxon>
        <taxon>Arabidopsis</taxon>
    </lineage>
</organism>
<evidence type="ECO:0000256" key="2">
    <source>
        <dbReference type="ARBA" id="ARBA00022723"/>
    </source>
</evidence>
<gene>
    <name evidence="10" type="ORF">AT9943_LOCUS3398</name>
</gene>
<dbReference type="Pfam" id="PF00582">
    <property type="entry name" value="Usp"/>
    <property type="match status" value="1"/>
</dbReference>
<evidence type="ECO:0000313" key="10">
    <source>
        <dbReference type="EMBL" id="CAD5314992.1"/>
    </source>
</evidence>
<dbReference type="SUPFAM" id="SSF52402">
    <property type="entry name" value="Adenine nucleotide alpha hydrolases-like"/>
    <property type="match status" value="1"/>
</dbReference>
<dbReference type="Gene3D" id="3.40.50.620">
    <property type="entry name" value="HUPs"/>
    <property type="match status" value="1"/>
</dbReference>
<evidence type="ECO:0000256" key="3">
    <source>
        <dbReference type="ARBA" id="ARBA00022771"/>
    </source>
</evidence>
<evidence type="ECO:0000256" key="6">
    <source>
        <dbReference type="SAM" id="MobiDB-lite"/>
    </source>
</evidence>
<dbReference type="InterPro" id="IPR012935">
    <property type="entry name" value="NuBaID_N"/>
</dbReference>
<dbReference type="Proteomes" id="UP000516314">
    <property type="component" value="Chromosome 1"/>
</dbReference>
<proteinExistence type="predicted"/>
<dbReference type="Pfam" id="PF07967">
    <property type="entry name" value="zf-C3HC"/>
    <property type="match status" value="1"/>
</dbReference>
<name>A0A7G2DWB9_ARATH</name>
<feature type="compositionally biased region" description="Low complexity" evidence="6">
    <location>
        <begin position="20"/>
        <end position="36"/>
    </location>
</feature>
<feature type="region of interest" description="Disordered" evidence="6">
    <location>
        <begin position="1"/>
        <end position="46"/>
    </location>
</feature>
<dbReference type="GO" id="GO:0005634">
    <property type="term" value="C:nucleus"/>
    <property type="evidence" value="ECO:0007669"/>
    <property type="project" value="UniProtKB-SubCell"/>
</dbReference>
<evidence type="ECO:0000256" key="1">
    <source>
        <dbReference type="ARBA" id="ARBA00004123"/>
    </source>
</evidence>
<feature type="domain" description="UspA" evidence="7">
    <location>
        <begin position="579"/>
        <end position="710"/>
    </location>
</feature>
<feature type="region of interest" description="Disordered" evidence="6">
    <location>
        <begin position="311"/>
        <end position="330"/>
    </location>
</feature>
<keyword evidence="4" id="KW-0862">Zinc</keyword>
<evidence type="ECO:0000313" key="11">
    <source>
        <dbReference type="Proteomes" id="UP000516314"/>
    </source>
</evidence>
<sequence>MAQDSEKRFHQIMDKLFTPSKSQLPSSSTSSSVEQQSRGKKRQNPSSALALVEPKIVLATIDRSSALKVPAGTSPSGLCRPWDRGDLMRRLATFKSMTWFAKPQVISAVNCARRGWVNDDADSIACESCGAHLYFSAPSSWSKQQVEKAASVFSLKLESGHKLLCPWIENSCEETLSEFPLMAPQDLVDRHEERSEALLQLLALPVISPSAIEYMRSSDLEEFLKRPIAPACSDTAAESSQTESLTNHVGASPAQLFYQAQKLISLCGWEPRALPYIVDCKDKLSETARGTETIDLLPETATRELLSISESTPIPNGISGNNENPTLPDTLNSDPSSVVLDCKLCGACVGLWVFSTVPRPLELCRVTGDTEINIEKHPKGGTLQHQPSSLKFTIAGGPPATKQNFKATISLPIIGRNLRSRFASYSRDHDHGDFSSIQDQQSRTAENNGDVTQNSNQVMNDIGEKADGGRNSTDVESDIALQNKDKQMMVVRSNLPENNKPRDSTAEKSATSNKQMEFDPIKQHRHFCPWIWSTGRRGPGWRQTLSALQRHKGSCQTPPSSSSLFKVDDPLTSVRNLFKIVVVVEDKQAARTALQWALHNLLRQGDVIVLLHVYSPPPRKKKSTAARLLRRHGYNLALSFREICDSFFNTNTEIIVREGDDDGRMIAQVVKEIGASMLLVGLHQNSFLYRWAISGIDVARNFNCKVMAIKQPSPELSPPVKVKGHKTSKATATATSDCLTNFDFSQIEISGLQVPEIPTPTKVPYRLCPSPHAILWRTRPRRRSKDQYGVGS</sequence>
<dbReference type="InterPro" id="IPR013909">
    <property type="entry name" value="NuBaID_C"/>
</dbReference>
<feature type="region of interest" description="Disordered" evidence="6">
    <location>
        <begin position="426"/>
        <end position="456"/>
    </location>
</feature>
<feature type="domain" description="NuBaID C-terminal" evidence="9">
    <location>
        <begin position="336"/>
        <end position="542"/>
    </location>
</feature>
<dbReference type="InterPro" id="IPR014729">
    <property type="entry name" value="Rossmann-like_a/b/a_fold"/>
</dbReference>
<accession>A0A7G2DWB9</accession>
<dbReference type="PANTHER" id="PTHR15835:SF6">
    <property type="entry name" value="ZINC FINGER C3HC-TYPE PROTEIN 1"/>
    <property type="match status" value="1"/>
</dbReference>
<dbReference type="PANTHER" id="PTHR15835">
    <property type="entry name" value="NUCLEAR-INTERACTING PARTNER OF ALK"/>
    <property type="match status" value="1"/>
</dbReference>
<dbReference type="GO" id="GO:0008270">
    <property type="term" value="F:zinc ion binding"/>
    <property type="evidence" value="ECO:0007669"/>
    <property type="project" value="UniProtKB-KW"/>
</dbReference>
<keyword evidence="3" id="KW-0863">Zinc-finger</keyword>
<feature type="compositionally biased region" description="Polar residues" evidence="6">
    <location>
        <begin position="435"/>
        <end position="456"/>
    </location>
</feature>
<evidence type="ECO:0000259" key="8">
    <source>
        <dbReference type="Pfam" id="PF07967"/>
    </source>
</evidence>
<feature type="compositionally biased region" description="Basic and acidic residues" evidence="6">
    <location>
        <begin position="1"/>
        <end position="13"/>
    </location>
</feature>
<reference evidence="10 11" key="1">
    <citation type="submission" date="2020-09" db="EMBL/GenBank/DDBJ databases">
        <authorList>
            <person name="Ashkenazy H."/>
        </authorList>
    </citation>
    <scope>NUCLEOTIDE SEQUENCE [LARGE SCALE GENOMIC DNA]</scope>
    <source>
        <strain evidence="11">cv. Cdm-0</strain>
    </source>
</reference>
<dbReference type="Pfam" id="PF08600">
    <property type="entry name" value="NuBaID_C"/>
    <property type="match status" value="1"/>
</dbReference>